<keyword evidence="1 4" id="KW-0238">DNA-binding</keyword>
<dbReference type="Proteomes" id="UP001271007">
    <property type="component" value="Unassembled WGS sequence"/>
</dbReference>
<dbReference type="Pfam" id="PF05920">
    <property type="entry name" value="Homeobox_KN"/>
    <property type="match status" value="1"/>
</dbReference>
<dbReference type="Pfam" id="PF03221">
    <property type="entry name" value="HTH_Tnp_Tc5"/>
    <property type="match status" value="1"/>
</dbReference>
<dbReference type="AlphaFoldDB" id="A0AAJ0GFP5"/>
<dbReference type="SMART" id="SM00389">
    <property type="entry name" value="HOX"/>
    <property type="match status" value="1"/>
</dbReference>
<evidence type="ECO:0000256" key="4">
    <source>
        <dbReference type="PROSITE-ProRule" id="PRU00108"/>
    </source>
</evidence>
<feature type="DNA-binding region" description="Homeobox" evidence="4">
    <location>
        <begin position="184"/>
        <end position="246"/>
    </location>
</feature>
<comment type="caution">
    <text evidence="7">The sequence shown here is derived from an EMBL/GenBank/DDBJ whole genome shotgun (WGS) entry which is preliminary data.</text>
</comment>
<dbReference type="InterPro" id="IPR008422">
    <property type="entry name" value="KN_HD"/>
</dbReference>
<feature type="compositionally biased region" description="Polar residues" evidence="5">
    <location>
        <begin position="311"/>
        <end position="338"/>
    </location>
</feature>
<dbReference type="InterPro" id="IPR006600">
    <property type="entry name" value="HTH_CenpB_DNA-bd_dom"/>
</dbReference>
<dbReference type="InterPro" id="IPR050224">
    <property type="entry name" value="TALE_homeobox"/>
</dbReference>
<evidence type="ECO:0000256" key="3">
    <source>
        <dbReference type="ARBA" id="ARBA00023242"/>
    </source>
</evidence>
<gene>
    <name evidence="7" type="ORF">LTR09_002450</name>
</gene>
<dbReference type="InterPro" id="IPR013087">
    <property type="entry name" value="Znf_C2H2_type"/>
</dbReference>
<evidence type="ECO:0000259" key="6">
    <source>
        <dbReference type="PROSITE" id="PS50071"/>
    </source>
</evidence>
<name>A0AAJ0GFP5_9PEZI</name>
<dbReference type="GO" id="GO:0005634">
    <property type="term" value="C:nucleus"/>
    <property type="evidence" value="ECO:0007669"/>
    <property type="project" value="UniProtKB-SubCell"/>
</dbReference>
<feature type="region of interest" description="Disordered" evidence="5">
    <location>
        <begin position="204"/>
        <end position="225"/>
    </location>
</feature>
<dbReference type="GO" id="GO:0003677">
    <property type="term" value="F:DNA binding"/>
    <property type="evidence" value="ECO:0007669"/>
    <property type="project" value="UniProtKB-UniRule"/>
</dbReference>
<reference evidence="7" key="1">
    <citation type="submission" date="2023-04" db="EMBL/GenBank/DDBJ databases">
        <title>Black Yeasts Isolated from many extreme environments.</title>
        <authorList>
            <person name="Coleine C."/>
            <person name="Stajich J.E."/>
            <person name="Selbmann L."/>
        </authorList>
    </citation>
    <scope>NUCLEOTIDE SEQUENCE</scope>
    <source>
        <strain evidence="7">CCFEE 5312</strain>
    </source>
</reference>
<dbReference type="PANTHER" id="PTHR11850">
    <property type="entry name" value="HOMEOBOX PROTEIN TRANSCRIPTION FACTORS"/>
    <property type="match status" value="1"/>
</dbReference>
<feature type="domain" description="Homeobox" evidence="6">
    <location>
        <begin position="182"/>
        <end position="245"/>
    </location>
</feature>
<evidence type="ECO:0000313" key="7">
    <source>
        <dbReference type="EMBL" id="KAK3056657.1"/>
    </source>
</evidence>
<keyword evidence="8" id="KW-1185">Reference proteome</keyword>
<dbReference type="Gene3D" id="1.10.10.60">
    <property type="entry name" value="Homeodomain-like"/>
    <property type="match status" value="1"/>
</dbReference>
<evidence type="ECO:0000313" key="8">
    <source>
        <dbReference type="Proteomes" id="UP001271007"/>
    </source>
</evidence>
<feature type="compositionally biased region" description="Low complexity" evidence="5">
    <location>
        <begin position="251"/>
        <end position="260"/>
    </location>
</feature>
<organism evidence="7 8">
    <name type="scientific">Extremus antarcticus</name>
    <dbReference type="NCBI Taxonomy" id="702011"/>
    <lineage>
        <taxon>Eukaryota</taxon>
        <taxon>Fungi</taxon>
        <taxon>Dikarya</taxon>
        <taxon>Ascomycota</taxon>
        <taxon>Pezizomycotina</taxon>
        <taxon>Dothideomycetes</taxon>
        <taxon>Dothideomycetidae</taxon>
        <taxon>Mycosphaerellales</taxon>
        <taxon>Extremaceae</taxon>
        <taxon>Extremus</taxon>
    </lineage>
</organism>
<feature type="compositionally biased region" description="Low complexity" evidence="5">
    <location>
        <begin position="339"/>
        <end position="376"/>
    </location>
</feature>
<keyword evidence="2 4" id="KW-0371">Homeobox</keyword>
<evidence type="ECO:0000256" key="1">
    <source>
        <dbReference type="ARBA" id="ARBA00023125"/>
    </source>
</evidence>
<dbReference type="PROSITE" id="PS50071">
    <property type="entry name" value="HOMEOBOX_2"/>
    <property type="match status" value="1"/>
</dbReference>
<evidence type="ECO:0000256" key="5">
    <source>
        <dbReference type="SAM" id="MobiDB-lite"/>
    </source>
</evidence>
<accession>A0AAJ0GFP5</accession>
<comment type="subcellular location">
    <subcellularLocation>
        <location evidence="4">Nucleus</location>
    </subcellularLocation>
</comment>
<feature type="region of interest" description="Disordered" evidence="5">
    <location>
        <begin position="237"/>
        <end position="397"/>
    </location>
</feature>
<evidence type="ECO:0000256" key="2">
    <source>
        <dbReference type="ARBA" id="ARBA00023155"/>
    </source>
</evidence>
<dbReference type="EMBL" id="JAWDJX010000005">
    <property type="protein sequence ID" value="KAK3056657.1"/>
    <property type="molecule type" value="Genomic_DNA"/>
</dbReference>
<sequence length="1021" mass="113836">MPTIREDDESLDAPYADFSDLLDLPETGFSASGDILGLTTAPTGPEGADYLHNDDLGDWDLPGSANGPYVGLESPDYAKFENWIPQFIRPTKPCEYCRSRRLNCYITRGETGCTPCNALFRECSLTNSRTFEGMNSGNGHLLDTLHVVDEDIAKEQGTLTGIKPLRSKANYSISTGKDDAPGSSKRNGIRFPRHAVKILRDWLDGHGDNPYPTEEEKAELEERTELKPSQIANWLANARRRRKVTDKARKPLLSPSLKPSTPAIDIPAGGKPGWEDLNPFERWQNSPPENEPASIRDIANAVANSDLPEDQVSTSPSSLGRRQKRSSAGSGFSNARAPSTTSFETGQSSSSTSAAFSQHSQHSSQSRGSFGSFSSGLAGKKDRRRRRRPAQTALRNPVEEKKRIFQCTFCTDTFKSNPVVTDIATGKKKCVYCEEQDPSDEHIESHNHRQCEEKGLDARTFYRKDHLRQHLRLMHNCEMLPSMDNWKSVAANINSRCGFCAKRFAVWNERVDHLTAHFKAGARMVEWKGCRGLDPAIAAQVTNAMPPYLIGMESRSPNPFSATDRGTWREDLPRLEGGVYAPDFGNLYYENIAPSHKAQERTGLPAKATCWEILTVRLGQYANEMAAKGIVLTDEMLQIQARYILYESNDTWNQTAADNPEWLDLFKKAHGLDFIPTTIGAQGQKVPGDLETYQDLGLRIPFAVQLKAYNDSAVGELTAMHGCQSRTSLVHTDAQFAIATRQRQEKQMEHDLWKILSKEGVLHDPATGKCKHTECEDNVFDSLTSESKNYAQTKVYRWCTYQLPPAEARKVAALTWPARVNDDVSDEEQRTKNIARGLMTLERMVGAEAESPQPETPQQWDNYLRRHRYELPRERAQRFATTTGPWIDSGMMAPTITTAEDATAANTTSTGAMMEFLGGEIGQHLPFAAHPHTADIPLADPDWPMPTTAAEQEAINRDIEELIAETTVAQTQQSIAAEMSFLETDYADAMETTDFDFDMEMDFDGIFDMPDETFGPVGGDL</sequence>
<dbReference type="SUPFAM" id="SSF46689">
    <property type="entry name" value="Homeodomain-like"/>
    <property type="match status" value="1"/>
</dbReference>
<proteinExistence type="predicted"/>
<protein>
    <recommendedName>
        <fullName evidence="6">Homeobox domain-containing protein</fullName>
    </recommendedName>
</protein>
<dbReference type="PROSITE" id="PS00028">
    <property type="entry name" value="ZINC_FINGER_C2H2_1"/>
    <property type="match status" value="1"/>
</dbReference>
<keyword evidence="3 4" id="KW-0539">Nucleus</keyword>
<dbReference type="InterPro" id="IPR001356">
    <property type="entry name" value="HD"/>
</dbReference>
<dbReference type="GO" id="GO:0006355">
    <property type="term" value="P:regulation of DNA-templated transcription"/>
    <property type="evidence" value="ECO:0007669"/>
    <property type="project" value="InterPro"/>
</dbReference>
<dbReference type="InterPro" id="IPR009057">
    <property type="entry name" value="Homeodomain-like_sf"/>
</dbReference>
<dbReference type="CDD" id="cd00086">
    <property type="entry name" value="homeodomain"/>
    <property type="match status" value="1"/>
</dbReference>